<dbReference type="AlphaFoldDB" id="A0ABD5UT80"/>
<dbReference type="Proteomes" id="UP001596296">
    <property type="component" value="Unassembled WGS sequence"/>
</dbReference>
<protein>
    <submittedName>
        <fullName evidence="1">Uncharacterized protein</fullName>
    </submittedName>
</protein>
<keyword evidence="2" id="KW-1185">Reference proteome</keyword>
<organism evidence="1 2">
    <name type="scientific">Halopenitus salinus</name>
    <dbReference type="NCBI Taxonomy" id="1198295"/>
    <lineage>
        <taxon>Archaea</taxon>
        <taxon>Methanobacteriati</taxon>
        <taxon>Methanobacteriota</taxon>
        <taxon>Stenosarchaea group</taxon>
        <taxon>Halobacteria</taxon>
        <taxon>Halobacteriales</taxon>
        <taxon>Haloferacaceae</taxon>
        <taxon>Halopenitus</taxon>
    </lineage>
</organism>
<dbReference type="EMBL" id="JBHSXL010000002">
    <property type="protein sequence ID" value="MFC6891306.1"/>
    <property type="molecule type" value="Genomic_DNA"/>
</dbReference>
<accession>A0ABD5UT80</accession>
<dbReference type="RefSeq" id="WP_379739334.1">
    <property type="nucleotide sequence ID" value="NZ_JBHSVN010000002.1"/>
</dbReference>
<name>A0ABD5UT80_9EURY</name>
<reference evidence="1 2" key="1">
    <citation type="journal article" date="2019" name="Int. J. Syst. Evol. Microbiol.">
        <title>The Global Catalogue of Microorganisms (GCM) 10K type strain sequencing project: providing services to taxonomists for standard genome sequencing and annotation.</title>
        <authorList>
            <consortium name="The Broad Institute Genomics Platform"/>
            <consortium name="The Broad Institute Genome Sequencing Center for Infectious Disease"/>
            <person name="Wu L."/>
            <person name="Ma J."/>
        </authorList>
    </citation>
    <scope>NUCLEOTIDE SEQUENCE [LARGE SCALE GENOMIC DNA]</scope>
    <source>
        <strain evidence="1 2">SKJ47</strain>
    </source>
</reference>
<proteinExistence type="predicted"/>
<evidence type="ECO:0000313" key="2">
    <source>
        <dbReference type="Proteomes" id="UP001596296"/>
    </source>
</evidence>
<comment type="caution">
    <text evidence="1">The sequence shown here is derived from an EMBL/GenBank/DDBJ whole genome shotgun (WGS) entry which is preliminary data.</text>
</comment>
<gene>
    <name evidence="1" type="ORF">ACFQE9_01495</name>
</gene>
<evidence type="ECO:0000313" key="1">
    <source>
        <dbReference type="EMBL" id="MFC6891306.1"/>
    </source>
</evidence>
<sequence>MGHEVNRDAGASLFDSIDGLRDDKTAIIRVSIRLEIGSPRSIVFADGNRFAPVFWVYRHQYDLTPGWDGSAVNSAGIARDIHIVVDSTETS</sequence>